<evidence type="ECO:0000256" key="2">
    <source>
        <dbReference type="ARBA" id="ARBA00001966"/>
    </source>
</evidence>
<dbReference type="EMBL" id="JARESE010000073">
    <property type="protein sequence ID" value="MDE8654165.1"/>
    <property type="molecule type" value="Genomic_DNA"/>
</dbReference>
<evidence type="ECO:0000256" key="3">
    <source>
        <dbReference type="ARBA" id="ARBA00007523"/>
    </source>
</evidence>
<sequence length="436" mass="47484">MALADKDRIFTNVYGYQPWNLAAARARGDWDNTRDILARGRDAIIEEIKASGLRGRGGAGFPTGMKWSFMPKQAPLDQAGNPKPSFLVINADESEPGSCKDREIIRHDPHKLVEGALVAGFAMGARAAYIYIRGEYIREAETLFAAVQEAYDAGLLGRNAAGSGYDFDVFVHRGAGAYICGEETAMIESLEGKKGQPRLKPPFPAGAGLYGCPTTVNNVESIAVAPTIMRRGASWFASFGAENNKGTKLFQISGHVEKPCVVEEEMSIPFKELIERHCGGIRGGWDNLLAVIPGGSSVPLVPASQVMDMPMDFDGCKKVGSGLGTAAVIVMDKSTDIVRAISRLSAFYKHESCGQCTPCREGTGWMWRVMERLRTGDAHVDEIDMLQQVTKQVEGHTICALGDAAAWPIQGLIRHFRPELERRIAERHGDVREAAE</sequence>
<dbReference type="InterPro" id="IPR037207">
    <property type="entry name" value="Nuop51_4Fe4S-bd_sf"/>
</dbReference>
<dbReference type="NCBIfam" id="TIGR01959">
    <property type="entry name" value="nuoF_fam"/>
    <property type="match status" value="1"/>
</dbReference>
<evidence type="ECO:0000256" key="5">
    <source>
        <dbReference type="ARBA" id="ARBA00022630"/>
    </source>
</evidence>
<keyword evidence="13" id="KW-0874">Quinone</keyword>
<dbReference type="InterPro" id="IPR011538">
    <property type="entry name" value="Nuo51_FMN-bd"/>
</dbReference>
<reference evidence="15 16" key="1">
    <citation type="submission" date="2023-03" db="EMBL/GenBank/DDBJ databases">
        <title>NovoSphingobium album sp. nov. isolated from polycyclic aromatic hydrocarbons- and heavy-metal polluted soil.</title>
        <authorList>
            <person name="Liu Z."/>
            <person name="Wang K."/>
        </authorList>
    </citation>
    <scope>NUCLEOTIDE SEQUENCE [LARGE SCALE GENOMIC DNA]</scope>
    <source>
        <strain evidence="15 16">H3SJ31-1</strain>
    </source>
</reference>
<dbReference type="Pfam" id="PF10589">
    <property type="entry name" value="NADH_4Fe-4S"/>
    <property type="match status" value="1"/>
</dbReference>
<evidence type="ECO:0000256" key="12">
    <source>
        <dbReference type="ARBA" id="ARBA00047712"/>
    </source>
</evidence>
<dbReference type="InterPro" id="IPR037225">
    <property type="entry name" value="Nuo51_FMN-bd_sf"/>
</dbReference>
<dbReference type="NCBIfam" id="NF010120">
    <property type="entry name" value="PRK13596.1"/>
    <property type="match status" value="1"/>
</dbReference>
<dbReference type="PANTHER" id="PTHR11780">
    <property type="entry name" value="NADH-UBIQUINONE OXIDOREDUCTASE FLAVOPROTEIN 1 NDUFV1"/>
    <property type="match status" value="1"/>
</dbReference>
<keyword evidence="7 13" id="KW-0479">Metal-binding</keyword>
<dbReference type="PANTHER" id="PTHR11780:SF10">
    <property type="entry name" value="NADH DEHYDROGENASE [UBIQUINONE] FLAVOPROTEIN 1, MITOCHONDRIAL"/>
    <property type="match status" value="1"/>
</dbReference>
<evidence type="ECO:0000313" key="16">
    <source>
        <dbReference type="Proteomes" id="UP001216253"/>
    </source>
</evidence>
<dbReference type="InterPro" id="IPR001949">
    <property type="entry name" value="NADH-UbQ_OxRdtase_51kDa_CS"/>
</dbReference>
<evidence type="ECO:0000256" key="7">
    <source>
        <dbReference type="ARBA" id="ARBA00022723"/>
    </source>
</evidence>
<evidence type="ECO:0000256" key="8">
    <source>
        <dbReference type="ARBA" id="ARBA00022967"/>
    </source>
</evidence>
<dbReference type="PROSITE" id="PS00645">
    <property type="entry name" value="COMPLEX1_51K_2"/>
    <property type="match status" value="1"/>
</dbReference>
<name>A0ABT5WW75_9SPHN</name>
<dbReference type="Gene3D" id="1.20.1440.230">
    <property type="entry name" value="NADH-ubiquinone oxidoreductase 51kDa subunit, iron-sulphur binding domain"/>
    <property type="match status" value="1"/>
</dbReference>
<comment type="cofactor">
    <cofactor evidence="2 13">
        <name>[4Fe-4S] cluster</name>
        <dbReference type="ChEBI" id="CHEBI:49883"/>
    </cofactor>
</comment>
<evidence type="ECO:0000313" key="15">
    <source>
        <dbReference type="EMBL" id="MDE8654165.1"/>
    </source>
</evidence>
<dbReference type="SUPFAM" id="SSF142019">
    <property type="entry name" value="Nqo1 FMN-binding domain-like"/>
    <property type="match status" value="1"/>
</dbReference>
<evidence type="ECO:0000256" key="4">
    <source>
        <dbReference type="ARBA" id="ARBA00022485"/>
    </source>
</evidence>
<evidence type="ECO:0000259" key="14">
    <source>
        <dbReference type="SMART" id="SM00928"/>
    </source>
</evidence>
<evidence type="ECO:0000256" key="10">
    <source>
        <dbReference type="ARBA" id="ARBA00023014"/>
    </source>
</evidence>
<comment type="catalytic activity">
    <reaction evidence="12 13">
        <text>a quinone + NADH + 5 H(+)(in) = a quinol + NAD(+) + 4 H(+)(out)</text>
        <dbReference type="Rhea" id="RHEA:57888"/>
        <dbReference type="ChEBI" id="CHEBI:15378"/>
        <dbReference type="ChEBI" id="CHEBI:24646"/>
        <dbReference type="ChEBI" id="CHEBI:57540"/>
        <dbReference type="ChEBI" id="CHEBI:57945"/>
        <dbReference type="ChEBI" id="CHEBI:132124"/>
    </reaction>
</comment>
<keyword evidence="8" id="KW-1278">Translocase</keyword>
<dbReference type="EC" id="7.1.1.-" evidence="13"/>
<evidence type="ECO:0000256" key="1">
    <source>
        <dbReference type="ARBA" id="ARBA00001917"/>
    </source>
</evidence>
<keyword evidence="5 13" id="KW-0285">Flavoprotein</keyword>
<protein>
    <recommendedName>
        <fullName evidence="13">NADH-quinone oxidoreductase subunit F</fullName>
        <ecNumber evidence="13">7.1.1.-</ecNumber>
    </recommendedName>
</protein>
<keyword evidence="6 13" id="KW-0288">FMN</keyword>
<dbReference type="SUPFAM" id="SSF142984">
    <property type="entry name" value="Nqo1 middle domain-like"/>
    <property type="match status" value="1"/>
</dbReference>
<dbReference type="Pfam" id="PF01512">
    <property type="entry name" value="Complex1_51K"/>
    <property type="match status" value="1"/>
</dbReference>
<comment type="function">
    <text evidence="13">NDH-1 shuttles electrons from NADH, via FMN and iron-sulfur (Fe-S) centers, to quinones in the respiratory chain.</text>
</comment>
<dbReference type="RefSeq" id="WP_275230278.1">
    <property type="nucleotide sequence ID" value="NZ_JARESE010000073.1"/>
</dbReference>
<dbReference type="PROSITE" id="PS00644">
    <property type="entry name" value="COMPLEX1_51K_1"/>
    <property type="match status" value="1"/>
</dbReference>
<keyword evidence="11 13" id="KW-0520">NAD</keyword>
<organism evidence="15 16">
    <name type="scientific">Novosphingobium album</name>
    <name type="common">ex Liu et al. 2023</name>
    <dbReference type="NCBI Taxonomy" id="3031130"/>
    <lineage>
        <taxon>Bacteria</taxon>
        <taxon>Pseudomonadati</taxon>
        <taxon>Pseudomonadota</taxon>
        <taxon>Alphaproteobacteria</taxon>
        <taxon>Sphingomonadales</taxon>
        <taxon>Sphingomonadaceae</taxon>
        <taxon>Novosphingobium</taxon>
    </lineage>
</organism>
<dbReference type="Gene3D" id="3.40.50.11540">
    <property type="entry name" value="NADH-ubiquinone oxidoreductase 51kDa subunit"/>
    <property type="match status" value="1"/>
</dbReference>
<keyword evidence="16" id="KW-1185">Reference proteome</keyword>
<keyword evidence="10 13" id="KW-0411">Iron-sulfur</keyword>
<evidence type="ECO:0000256" key="6">
    <source>
        <dbReference type="ARBA" id="ARBA00022643"/>
    </source>
</evidence>
<feature type="domain" description="NADH-ubiquinone oxidoreductase 51kDa subunit iron-sulphur binding" evidence="14">
    <location>
        <begin position="338"/>
        <end position="383"/>
    </location>
</feature>
<evidence type="ECO:0000256" key="9">
    <source>
        <dbReference type="ARBA" id="ARBA00023004"/>
    </source>
</evidence>
<dbReference type="InterPro" id="IPR050837">
    <property type="entry name" value="ComplexI_51kDa_subunit"/>
</dbReference>
<comment type="cofactor">
    <cofactor evidence="1 13">
        <name>FMN</name>
        <dbReference type="ChEBI" id="CHEBI:58210"/>
    </cofactor>
</comment>
<gene>
    <name evidence="15" type="primary">nuoF</name>
    <name evidence="15" type="ORF">PYV00_20935</name>
</gene>
<dbReference type="InterPro" id="IPR019575">
    <property type="entry name" value="Nuop51_4Fe4S-bd"/>
</dbReference>
<comment type="similarity">
    <text evidence="3 13">Belongs to the complex I 51 kDa subunit family.</text>
</comment>
<keyword evidence="9 13" id="KW-0408">Iron</keyword>
<keyword evidence="4 13" id="KW-0004">4Fe-4S</keyword>
<dbReference type="Proteomes" id="UP001216253">
    <property type="component" value="Unassembled WGS sequence"/>
</dbReference>
<dbReference type="Gene3D" id="3.10.20.600">
    <property type="match status" value="1"/>
</dbReference>
<dbReference type="InterPro" id="IPR054765">
    <property type="entry name" value="SLBB_dom"/>
</dbReference>
<accession>A0ABT5WW75</accession>
<proteinExistence type="inferred from homology"/>
<dbReference type="Pfam" id="PF22461">
    <property type="entry name" value="SLBB_2"/>
    <property type="match status" value="1"/>
</dbReference>
<comment type="caution">
    <text evidence="15">The sequence shown here is derived from an EMBL/GenBank/DDBJ whole genome shotgun (WGS) entry which is preliminary data.</text>
</comment>
<evidence type="ECO:0000256" key="11">
    <source>
        <dbReference type="ARBA" id="ARBA00023027"/>
    </source>
</evidence>
<dbReference type="SUPFAM" id="SSF140490">
    <property type="entry name" value="Nqo1C-terminal domain-like"/>
    <property type="match status" value="1"/>
</dbReference>
<dbReference type="SMART" id="SM00928">
    <property type="entry name" value="NADH_4Fe-4S"/>
    <property type="match status" value="1"/>
</dbReference>
<evidence type="ECO:0000256" key="13">
    <source>
        <dbReference type="RuleBase" id="RU364066"/>
    </source>
</evidence>
<dbReference type="InterPro" id="IPR011537">
    <property type="entry name" value="NADH-UbQ_OxRdtase_suF"/>
</dbReference>